<dbReference type="Pfam" id="PF13561">
    <property type="entry name" value="adh_short_C2"/>
    <property type="match status" value="1"/>
</dbReference>
<dbReference type="SMART" id="SM00822">
    <property type="entry name" value="PKS_KR"/>
    <property type="match status" value="1"/>
</dbReference>
<protein>
    <recommendedName>
        <fullName evidence="2">Ketoreductase domain-containing protein</fullName>
    </recommendedName>
</protein>
<evidence type="ECO:0000256" key="1">
    <source>
        <dbReference type="ARBA" id="ARBA00023002"/>
    </source>
</evidence>
<dbReference type="PROSITE" id="PS00061">
    <property type="entry name" value="ADH_SHORT"/>
    <property type="match status" value="1"/>
</dbReference>
<dbReference type="FunFam" id="3.40.50.720:FF:000084">
    <property type="entry name" value="Short-chain dehydrogenase reductase"/>
    <property type="match status" value="1"/>
</dbReference>
<dbReference type="PANTHER" id="PTHR43975">
    <property type="entry name" value="ZGC:101858"/>
    <property type="match status" value="1"/>
</dbReference>
<comment type="caution">
    <text evidence="3">The sequence shown here is derived from an EMBL/GenBank/DDBJ whole genome shotgun (WGS) entry which is preliminary data.</text>
</comment>
<dbReference type="Proteomes" id="UP000814243">
    <property type="component" value="Unassembled WGS sequence"/>
</dbReference>
<evidence type="ECO:0000313" key="4">
    <source>
        <dbReference type="Proteomes" id="UP000814243"/>
    </source>
</evidence>
<feature type="domain" description="Ketoreductase" evidence="2">
    <location>
        <begin position="5"/>
        <end position="191"/>
    </location>
</feature>
<dbReference type="InterPro" id="IPR002347">
    <property type="entry name" value="SDR_fam"/>
</dbReference>
<dbReference type="Gene3D" id="3.40.50.720">
    <property type="entry name" value="NAD(P)-binding Rossmann-like Domain"/>
    <property type="match status" value="1"/>
</dbReference>
<evidence type="ECO:0000259" key="2">
    <source>
        <dbReference type="SMART" id="SM00822"/>
    </source>
</evidence>
<name>A0A922SKZ7_SPOEX</name>
<dbReference type="InterPro" id="IPR036291">
    <property type="entry name" value="NAD(P)-bd_dom_sf"/>
</dbReference>
<dbReference type="PRINTS" id="PR00080">
    <property type="entry name" value="SDRFAMILY"/>
</dbReference>
<evidence type="ECO:0000313" key="3">
    <source>
        <dbReference type="EMBL" id="KAH9641645.1"/>
    </source>
</evidence>
<dbReference type="PANTHER" id="PTHR43975:SF2">
    <property type="entry name" value="EG:BACR7A4.14 PROTEIN-RELATED"/>
    <property type="match status" value="1"/>
</dbReference>
<dbReference type="PRINTS" id="PR00081">
    <property type="entry name" value="GDHRDH"/>
</dbReference>
<accession>A0A922SKZ7</accession>
<dbReference type="SUPFAM" id="SSF51735">
    <property type="entry name" value="NAD(P)-binding Rossmann-fold domains"/>
    <property type="match status" value="1"/>
</dbReference>
<proteinExistence type="predicted"/>
<dbReference type="GO" id="GO:0016491">
    <property type="term" value="F:oxidoreductase activity"/>
    <property type="evidence" value="ECO:0007669"/>
    <property type="project" value="UniProtKB-KW"/>
</dbReference>
<organism evidence="3 4">
    <name type="scientific">Spodoptera exigua</name>
    <name type="common">Beet armyworm</name>
    <name type="synonym">Noctua fulgens</name>
    <dbReference type="NCBI Taxonomy" id="7107"/>
    <lineage>
        <taxon>Eukaryota</taxon>
        <taxon>Metazoa</taxon>
        <taxon>Ecdysozoa</taxon>
        <taxon>Arthropoda</taxon>
        <taxon>Hexapoda</taxon>
        <taxon>Insecta</taxon>
        <taxon>Pterygota</taxon>
        <taxon>Neoptera</taxon>
        <taxon>Endopterygota</taxon>
        <taxon>Lepidoptera</taxon>
        <taxon>Glossata</taxon>
        <taxon>Ditrysia</taxon>
        <taxon>Noctuoidea</taxon>
        <taxon>Noctuidae</taxon>
        <taxon>Amphipyrinae</taxon>
        <taxon>Spodoptera</taxon>
    </lineage>
</organism>
<keyword evidence="1" id="KW-0560">Oxidoreductase</keyword>
<dbReference type="InterPro" id="IPR020904">
    <property type="entry name" value="Sc_DH/Rdtase_CS"/>
</dbReference>
<dbReference type="AlphaFoldDB" id="A0A922SKZ7"/>
<reference evidence="3" key="1">
    <citation type="journal article" date="2021" name="G3 (Bethesda)">
        <title>Genome and transcriptome analysis of the beet armyworm Spodoptera exigua reveals targets for pest control. .</title>
        <authorList>
            <person name="Simon S."/>
            <person name="Breeschoten T."/>
            <person name="Jansen H.J."/>
            <person name="Dirks R.P."/>
            <person name="Schranz M.E."/>
            <person name="Ros V.I.D."/>
        </authorList>
    </citation>
    <scope>NUCLEOTIDE SEQUENCE</scope>
    <source>
        <strain evidence="3">TB_SE_WUR_2020</strain>
    </source>
</reference>
<sequence length="251" mass="26448">MFANKVVLVTGGSSGIGAAAVKLFAKEGASVAFVGRNEAKLKEVASRCQEHGANVLVIRADVSKEEEANTIVQQTVDKFGKLDVLVNNAGIVRYASILEPNLLTRFDEVMNTNLRSVVHLTNLAGPHLVKTKGNIVNISSVVSTSIKVPGVMCYSVSKAALDHFTRAAALELAPSGVRVNAVNPGPVITDILPNSGLSEEQVRNTNPAAMTAVGRSSDADEIADLILYLASDKAKSVTGSCYVIDNGYLLK</sequence>
<dbReference type="EMBL" id="JACEFF010000218">
    <property type="protein sequence ID" value="KAH9641645.1"/>
    <property type="molecule type" value="Genomic_DNA"/>
</dbReference>
<dbReference type="InterPro" id="IPR057326">
    <property type="entry name" value="KR_dom"/>
</dbReference>
<gene>
    <name evidence="3" type="ORF">HF086_009991</name>
</gene>
<dbReference type="GO" id="GO:0006629">
    <property type="term" value="P:lipid metabolic process"/>
    <property type="evidence" value="ECO:0007669"/>
    <property type="project" value="UniProtKB-ARBA"/>
</dbReference>